<comment type="caution">
    <text evidence="1">The sequence shown here is derived from an EMBL/GenBank/DDBJ whole genome shotgun (WGS) entry which is preliminary data.</text>
</comment>
<dbReference type="AlphaFoldDB" id="A0A9X2MW38"/>
<sequence>MKKTWEKPEVKSLEVAKTAYGNELKVNPDAVITVGKYTFYSFS</sequence>
<gene>
    <name evidence="1" type="ORF">NQZ67_26305</name>
</gene>
<dbReference type="EMBL" id="JANIPJ010000026">
    <property type="protein sequence ID" value="MCR2807404.1"/>
    <property type="molecule type" value="Genomic_DNA"/>
</dbReference>
<keyword evidence="2" id="KW-1185">Reference proteome</keyword>
<dbReference type="NCBIfam" id="NF033524">
    <property type="entry name" value="lasso_PadeA_fam"/>
    <property type="match status" value="1"/>
</dbReference>
<dbReference type="Proteomes" id="UP001141950">
    <property type="component" value="Unassembled WGS sequence"/>
</dbReference>
<proteinExistence type="predicted"/>
<accession>A0A9X2MW38</accession>
<reference evidence="1" key="1">
    <citation type="submission" date="2022-08" db="EMBL/GenBank/DDBJ databases">
        <title>The genomic sequence of strain Paenibacillus sp. SCIV0701.</title>
        <authorList>
            <person name="Zhao H."/>
        </authorList>
    </citation>
    <scope>NUCLEOTIDE SEQUENCE</scope>
    <source>
        <strain evidence="1">SCIV0701</strain>
    </source>
</reference>
<dbReference type="RefSeq" id="WP_257451853.1">
    <property type="nucleotide sequence ID" value="NZ_JANIPJ010000026.1"/>
</dbReference>
<name>A0A9X2MW38_9BACL</name>
<organism evidence="1 2">
    <name type="scientific">Paenibacillus soyae</name>
    <dbReference type="NCBI Taxonomy" id="2969249"/>
    <lineage>
        <taxon>Bacteria</taxon>
        <taxon>Bacillati</taxon>
        <taxon>Bacillota</taxon>
        <taxon>Bacilli</taxon>
        <taxon>Bacillales</taxon>
        <taxon>Paenibacillaceae</taxon>
        <taxon>Paenibacillus</taxon>
    </lineage>
</organism>
<evidence type="ECO:0000313" key="1">
    <source>
        <dbReference type="EMBL" id="MCR2807404.1"/>
    </source>
</evidence>
<protein>
    <submittedName>
        <fullName evidence="1">Paeninodin family lasso peptide</fullName>
    </submittedName>
</protein>
<dbReference type="InterPro" id="IPR049825">
    <property type="entry name" value="Lasso_PadeA-like"/>
</dbReference>
<evidence type="ECO:0000313" key="2">
    <source>
        <dbReference type="Proteomes" id="UP001141950"/>
    </source>
</evidence>